<dbReference type="InterPro" id="IPR036265">
    <property type="entry name" value="HIT-like_sf"/>
</dbReference>
<dbReference type="PRINTS" id="PR00332">
    <property type="entry name" value="HISTRIAD"/>
</dbReference>
<dbReference type="GO" id="GO:0003824">
    <property type="term" value="F:catalytic activity"/>
    <property type="evidence" value="ECO:0007669"/>
    <property type="project" value="InterPro"/>
</dbReference>
<feature type="domain" description="HIT" evidence="3">
    <location>
        <begin position="6"/>
        <end position="113"/>
    </location>
</feature>
<dbReference type="InterPro" id="IPR001310">
    <property type="entry name" value="Histidine_triad_HIT"/>
</dbReference>
<dbReference type="InterPro" id="IPR011146">
    <property type="entry name" value="HIT-like"/>
</dbReference>
<dbReference type="InterPro" id="IPR019808">
    <property type="entry name" value="Histidine_triad_CS"/>
</dbReference>
<dbReference type="Gene3D" id="3.30.428.10">
    <property type="entry name" value="HIT-like"/>
    <property type="match status" value="1"/>
</dbReference>
<accession>A0A4D6Y6G9</accession>
<organism evidence="4 5">
    <name type="scientific">Buchnera aphidicola</name>
    <name type="common">Hyadaphis tataricae</name>
    <dbReference type="NCBI Taxonomy" id="1241859"/>
    <lineage>
        <taxon>Bacteria</taxon>
        <taxon>Pseudomonadati</taxon>
        <taxon>Pseudomonadota</taxon>
        <taxon>Gammaproteobacteria</taxon>
        <taxon>Enterobacterales</taxon>
        <taxon>Erwiniaceae</taxon>
        <taxon>Buchnera</taxon>
    </lineage>
</organism>
<evidence type="ECO:0000259" key="3">
    <source>
        <dbReference type="PROSITE" id="PS51084"/>
    </source>
</evidence>
<sequence length="113" mass="12997">MSNYFIFQDIIHKKTPSNIVYQDQYITAFEDIKPKAPIHILIVPNIFIASSNDINIENKNILADMFYVAINIAKNKNIHQTGYRIIVNCNKHGGQEIDYLHMHLLGGKKLSKL</sequence>
<comment type="caution">
    <text evidence="2">Lacks conserved residue(s) required for the propagation of feature annotation.</text>
</comment>
<dbReference type="AlphaFoldDB" id="A0A4D6Y6G9"/>
<evidence type="ECO:0000256" key="1">
    <source>
        <dbReference type="PIRSR" id="PIRSR601310-1"/>
    </source>
</evidence>
<dbReference type="SUPFAM" id="SSF54197">
    <property type="entry name" value="HIT-like"/>
    <property type="match status" value="1"/>
</dbReference>
<dbReference type="RefSeq" id="WP_158356621.1">
    <property type="nucleotide sequence ID" value="NZ_CP034873.1"/>
</dbReference>
<reference evidence="4 5" key="1">
    <citation type="submission" date="2018-12" db="EMBL/GenBank/DDBJ databases">
        <authorList>
            <person name="Chong R.A."/>
        </authorList>
    </citation>
    <scope>NUCLEOTIDE SEQUENCE [LARGE SCALE GENOMIC DNA]</scope>
    <source>
        <strain evidence="4 5">Hta</strain>
    </source>
</reference>
<dbReference type="PROSITE" id="PS51084">
    <property type="entry name" value="HIT_2"/>
    <property type="match status" value="1"/>
</dbReference>
<dbReference type="PANTHER" id="PTHR23089">
    <property type="entry name" value="HISTIDINE TRIAD HIT PROTEIN"/>
    <property type="match status" value="1"/>
</dbReference>
<reference evidence="4 5" key="2">
    <citation type="submission" date="2019-05" db="EMBL/GenBank/DDBJ databases">
        <title>Genome evolution of the obligate endosymbiont Buchnera aphidicola.</title>
        <authorList>
            <person name="Moran N.A."/>
        </authorList>
    </citation>
    <scope>NUCLEOTIDE SEQUENCE [LARGE SCALE GENOMIC DNA]</scope>
    <source>
        <strain evidence="4 5">Hta</strain>
    </source>
</reference>
<name>A0A4D6Y6G9_9GAMM</name>
<dbReference type="EMBL" id="CP034873">
    <property type="protein sequence ID" value="QCI21651.1"/>
    <property type="molecule type" value="Genomic_DNA"/>
</dbReference>
<dbReference type="OrthoDB" id="9784774at2"/>
<evidence type="ECO:0000256" key="2">
    <source>
        <dbReference type="PROSITE-ProRule" id="PRU00464"/>
    </source>
</evidence>
<feature type="active site" description="Tele-AMP-histidine intermediate" evidence="1">
    <location>
        <position position="101"/>
    </location>
</feature>
<gene>
    <name evidence="4" type="ORF">D9V69_01775</name>
</gene>
<evidence type="ECO:0000313" key="5">
    <source>
        <dbReference type="Proteomes" id="UP000298773"/>
    </source>
</evidence>
<dbReference type="PROSITE" id="PS00892">
    <property type="entry name" value="HIT_1"/>
    <property type="match status" value="1"/>
</dbReference>
<proteinExistence type="predicted"/>
<evidence type="ECO:0000313" key="4">
    <source>
        <dbReference type="EMBL" id="QCI21651.1"/>
    </source>
</evidence>
<dbReference type="Pfam" id="PF01230">
    <property type="entry name" value="HIT"/>
    <property type="match status" value="1"/>
</dbReference>
<dbReference type="Proteomes" id="UP000298773">
    <property type="component" value="Chromosome"/>
</dbReference>
<protein>
    <submittedName>
        <fullName evidence="4">HIT domain-containing protein</fullName>
    </submittedName>
</protein>